<dbReference type="AlphaFoldDB" id="A0A8K0R763"/>
<dbReference type="OrthoDB" id="5214444at2759"/>
<proteinExistence type="predicted"/>
<dbReference type="Proteomes" id="UP000813461">
    <property type="component" value="Unassembled WGS sequence"/>
</dbReference>
<reference evidence="1" key="1">
    <citation type="journal article" date="2021" name="Nat. Commun.">
        <title>Genetic determinants of endophytism in the Arabidopsis root mycobiome.</title>
        <authorList>
            <person name="Mesny F."/>
            <person name="Miyauchi S."/>
            <person name="Thiergart T."/>
            <person name="Pickel B."/>
            <person name="Atanasova L."/>
            <person name="Karlsson M."/>
            <person name="Huettel B."/>
            <person name="Barry K.W."/>
            <person name="Haridas S."/>
            <person name="Chen C."/>
            <person name="Bauer D."/>
            <person name="Andreopoulos W."/>
            <person name="Pangilinan J."/>
            <person name="LaButti K."/>
            <person name="Riley R."/>
            <person name="Lipzen A."/>
            <person name="Clum A."/>
            <person name="Drula E."/>
            <person name="Henrissat B."/>
            <person name="Kohler A."/>
            <person name="Grigoriev I.V."/>
            <person name="Martin F.M."/>
            <person name="Hacquard S."/>
        </authorList>
    </citation>
    <scope>NUCLEOTIDE SEQUENCE</scope>
    <source>
        <strain evidence="1">MPI-SDFR-AT-0120</strain>
    </source>
</reference>
<gene>
    <name evidence="1" type="ORF">FB567DRAFT_548456</name>
</gene>
<comment type="caution">
    <text evidence="1">The sequence shown here is derived from an EMBL/GenBank/DDBJ whole genome shotgun (WGS) entry which is preliminary data.</text>
</comment>
<organism evidence="1 2">
    <name type="scientific">Paraphoma chrysanthemicola</name>
    <dbReference type="NCBI Taxonomy" id="798071"/>
    <lineage>
        <taxon>Eukaryota</taxon>
        <taxon>Fungi</taxon>
        <taxon>Dikarya</taxon>
        <taxon>Ascomycota</taxon>
        <taxon>Pezizomycotina</taxon>
        <taxon>Dothideomycetes</taxon>
        <taxon>Pleosporomycetidae</taxon>
        <taxon>Pleosporales</taxon>
        <taxon>Pleosporineae</taxon>
        <taxon>Phaeosphaeriaceae</taxon>
        <taxon>Paraphoma</taxon>
    </lineage>
</organism>
<name>A0A8K0R763_9PLEO</name>
<protein>
    <submittedName>
        <fullName evidence="1">Uncharacterized protein</fullName>
    </submittedName>
</protein>
<accession>A0A8K0R763</accession>
<keyword evidence="2" id="KW-1185">Reference proteome</keyword>
<dbReference type="EMBL" id="JAGMVJ010000008">
    <property type="protein sequence ID" value="KAH7088414.1"/>
    <property type="molecule type" value="Genomic_DNA"/>
</dbReference>
<sequence>MKEFQPAAVATTSVPFSAKIKNAEPTVDASAFPAQATVTQTAAKDMVHDDFNVTIIWQNIDSRSNFVMFRKESRGPIERILVDFATVLESGVIDQIISVNASKHLFCVTLATEKNKEDGVLDQIMAVL</sequence>
<evidence type="ECO:0000313" key="1">
    <source>
        <dbReference type="EMBL" id="KAH7088414.1"/>
    </source>
</evidence>
<evidence type="ECO:0000313" key="2">
    <source>
        <dbReference type="Proteomes" id="UP000813461"/>
    </source>
</evidence>